<comment type="caution">
    <text evidence="9">The sequence shown here is derived from an EMBL/GenBank/DDBJ whole genome shotgun (WGS) entry which is preliminary data.</text>
</comment>
<evidence type="ECO:0000256" key="7">
    <source>
        <dbReference type="ARBA" id="ARBA00023136"/>
    </source>
</evidence>
<keyword evidence="6" id="KW-0333">Golgi apparatus</keyword>
<accession>A0A3M7C9Y4</accession>
<evidence type="ECO:0000256" key="3">
    <source>
        <dbReference type="ARBA" id="ARBA00020978"/>
    </source>
</evidence>
<evidence type="ECO:0000256" key="8">
    <source>
        <dbReference type="SAM" id="MobiDB-lite"/>
    </source>
</evidence>
<comment type="similarity">
    <text evidence="2">Belongs to the COG1 family.</text>
</comment>
<dbReference type="GO" id="GO:0017119">
    <property type="term" value="C:Golgi transport complex"/>
    <property type="evidence" value="ECO:0007669"/>
    <property type="project" value="InterPro"/>
</dbReference>
<evidence type="ECO:0000256" key="1">
    <source>
        <dbReference type="ARBA" id="ARBA00004395"/>
    </source>
</evidence>
<evidence type="ECO:0000313" key="10">
    <source>
        <dbReference type="Proteomes" id="UP000269276"/>
    </source>
</evidence>
<dbReference type="GO" id="GO:0006891">
    <property type="term" value="P:intra-Golgi vesicle-mediated transport"/>
    <property type="evidence" value="ECO:0007669"/>
    <property type="project" value="InterPro"/>
</dbReference>
<reference evidence="9 10" key="1">
    <citation type="journal article" date="2018" name="BMC Genomics">
        <title>Genomic evidence for intraspecific hybridization in a clonal and extremely halotolerant yeast.</title>
        <authorList>
            <person name="Gostincar C."/>
            <person name="Stajich J.E."/>
            <person name="Zupancic J."/>
            <person name="Zalar P."/>
            <person name="Gunde-Cimerman N."/>
        </authorList>
    </citation>
    <scope>NUCLEOTIDE SEQUENCE [LARGE SCALE GENOMIC DNA]</scope>
    <source>
        <strain evidence="9 10">EXF-2682</strain>
    </source>
</reference>
<feature type="region of interest" description="Disordered" evidence="8">
    <location>
        <begin position="690"/>
        <end position="717"/>
    </location>
</feature>
<name>A0A3M7C9Y4_HORWE</name>
<dbReference type="GO" id="GO:0000139">
    <property type="term" value="C:Golgi membrane"/>
    <property type="evidence" value="ECO:0007669"/>
    <property type="project" value="UniProtKB-SubCell"/>
</dbReference>
<proteinExistence type="inferred from homology"/>
<feature type="compositionally biased region" description="Basic and acidic residues" evidence="8">
    <location>
        <begin position="699"/>
        <end position="717"/>
    </location>
</feature>
<keyword evidence="7" id="KW-0472">Membrane</keyword>
<dbReference type="AlphaFoldDB" id="A0A3M7C9Y4"/>
<dbReference type="EMBL" id="QWIP01001195">
    <property type="protein sequence ID" value="RMY48487.1"/>
    <property type="molecule type" value="Genomic_DNA"/>
</dbReference>
<sequence>MNAGRLGTSLRDLGSSATLQTLQPTSPLCRMANQLPDPRDFNTWEDAFQYQLPVVRKLEQQLRRNINENRSKLRSLVGASYRDLLGTAERIIEMDEQMQDVEDHLGDIGRKCNARAVETANENQERMVRRKGSDQKQRHAILARTKVLQNALSAASRAIRRGSDALLVSKLLVLSRLLHQSLAESAEPPAVLEELKRKLSNLRRRLLSYIERALVRPGQDRTNVAHSLCAYSLVSNSTPKDVLRHFLQARFEQLDAKAESPSEADILDILELYRRTLLDTRALFPRLFAEAMSELSSTPLLKDDSLTSCGELSLDVYAVWIPENVRTFTPWVRHDQLLSSDVGDALRSWTDQAQTVIHRAVETCLSKEIDAQSLLHIRKKVLLQYLSLSANLRDGSHAESINDLRGAFVKRLQDVARSSVESIALFEDLDATSPSSASTSSLDLWQLSSKDLDLSNGAQSFRKSILDRRHGRDEGLQACVQKLNKWTNEMDTFWRLLQQMRSTRWQDELDVDFDDLENGDEIRQALTKTDAEQTQSAFQSAVSEVLKRQYELIKERTSSSTPPQTLLRLLREIDSRRVMAEHSYGAKVEIDFYHSTIHSLHQALVEQVVESPLKQLRISTKKQAKAAFSLWDGSPPLPVQPSPSIFRFMTLLEEAMSGAGNDLWSSGAVNVLKGVLTERLGTVFGDPPGKDAIASKPEVNGHTEDASEGVDHGTEDTKSRKLLLQSLFNVLYLCRVMDTRQTVKDDDSLYAYAKRARELAELDDATYERLQKNAGEYWKRTYLLFGLLAPAAI</sequence>
<dbReference type="PANTHER" id="PTHR31658">
    <property type="entry name" value="CONSERVED OLIGOMERIC GOLGI COMPLEX SUBUNIT 1"/>
    <property type="match status" value="1"/>
</dbReference>
<dbReference type="InterPro" id="IPR033370">
    <property type="entry name" value="COG1"/>
</dbReference>
<dbReference type="Pfam" id="PF08700">
    <property type="entry name" value="VPS51_Exo84_N"/>
    <property type="match status" value="1"/>
</dbReference>
<evidence type="ECO:0000256" key="6">
    <source>
        <dbReference type="ARBA" id="ARBA00023034"/>
    </source>
</evidence>
<dbReference type="VEuPathDB" id="FungiDB:BTJ68_01841"/>
<evidence type="ECO:0000256" key="5">
    <source>
        <dbReference type="ARBA" id="ARBA00022927"/>
    </source>
</evidence>
<gene>
    <name evidence="9" type="ORF">D0863_15374</name>
</gene>
<keyword evidence="4" id="KW-0813">Transport</keyword>
<keyword evidence="5" id="KW-0653">Protein transport</keyword>
<dbReference type="GO" id="GO:0015031">
    <property type="term" value="P:protein transport"/>
    <property type="evidence" value="ECO:0007669"/>
    <property type="project" value="UniProtKB-KW"/>
</dbReference>
<organism evidence="9 10">
    <name type="scientific">Hortaea werneckii</name>
    <name type="common">Black yeast</name>
    <name type="synonym">Cladosporium werneckii</name>
    <dbReference type="NCBI Taxonomy" id="91943"/>
    <lineage>
        <taxon>Eukaryota</taxon>
        <taxon>Fungi</taxon>
        <taxon>Dikarya</taxon>
        <taxon>Ascomycota</taxon>
        <taxon>Pezizomycotina</taxon>
        <taxon>Dothideomycetes</taxon>
        <taxon>Dothideomycetidae</taxon>
        <taxon>Mycosphaerellales</taxon>
        <taxon>Teratosphaeriaceae</taxon>
        <taxon>Hortaea</taxon>
    </lineage>
</organism>
<evidence type="ECO:0000256" key="4">
    <source>
        <dbReference type="ARBA" id="ARBA00022448"/>
    </source>
</evidence>
<evidence type="ECO:0000313" key="9">
    <source>
        <dbReference type="EMBL" id="RMY48487.1"/>
    </source>
</evidence>
<dbReference type="Proteomes" id="UP000269276">
    <property type="component" value="Unassembled WGS sequence"/>
</dbReference>
<dbReference type="PANTHER" id="PTHR31658:SF0">
    <property type="entry name" value="CONSERVED OLIGOMERIC GOLGI COMPLEX SUBUNIT 1"/>
    <property type="match status" value="1"/>
</dbReference>
<protein>
    <recommendedName>
        <fullName evidence="3">Conserved oligomeric Golgi complex subunit 1</fullName>
    </recommendedName>
</protein>
<comment type="subcellular location">
    <subcellularLocation>
        <location evidence="1">Golgi apparatus membrane</location>
        <topology evidence="1">Peripheral membrane protein</topology>
    </subcellularLocation>
</comment>
<dbReference type="OrthoDB" id="46189at2759"/>
<evidence type="ECO:0000256" key="2">
    <source>
        <dbReference type="ARBA" id="ARBA00006653"/>
    </source>
</evidence>